<sequence length="326" mass="37292">MFEPSEVPSSSIWASMNSWFTPAVFFVLLNVMIGTIAFTSTIANKKQNQPTNQNQHQNGETHNQHKPSVLQRLKSTNFYPYFNRSQQDLHNLSVYKQDTESFNHEQSHENIELETHYFFQENLQISSRSQATNHIFEQTHDQNHQESQTHLTFEQKDPNLGGSKGTHFDLKQKDSDLGGSKQTHIRFEQKDPNLDGFKQAQEEKIEDSSAVEQSMDEVYSQLAGSHFIRTKSDTEPTSGEIPVMLPGRMRKSASLKSAFGHFEEEEKIVEARRPATVRERGAAEGDAEVDARADDFINKFKQQLKLQRLDSIIRYKDVIGKGSTGR</sequence>
<evidence type="ECO:0000313" key="5">
    <source>
        <dbReference type="Proteomes" id="UP001153555"/>
    </source>
</evidence>
<feature type="region of interest" description="Disordered" evidence="1">
    <location>
        <begin position="141"/>
        <end position="160"/>
    </location>
</feature>
<reference evidence="4" key="1">
    <citation type="submission" date="2019-12" db="EMBL/GenBank/DDBJ databases">
        <authorList>
            <person name="Scholes J."/>
        </authorList>
    </citation>
    <scope>NUCLEOTIDE SEQUENCE</scope>
</reference>
<feature type="transmembrane region" description="Helical" evidence="2">
    <location>
        <begin position="20"/>
        <end position="43"/>
    </location>
</feature>
<evidence type="ECO:0000259" key="3">
    <source>
        <dbReference type="Pfam" id="PF14364"/>
    </source>
</evidence>
<organism evidence="4 5">
    <name type="scientific">Striga hermonthica</name>
    <name type="common">Purple witchweed</name>
    <name type="synonym">Buchnera hermonthica</name>
    <dbReference type="NCBI Taxonomy" id="68872"/>
    <lineage>
        <taxon>Eukaryota</taxon>
        <taxon>Viridiplantae</taxon>
        <taxon>Streptophyta</taxon>
        <taxon>Embryophyta</taxon>
        <taxon>Tracheophyta</taxon>
        <taxon>Spermatophyta</taxon>
        <taxon>Magnoliopsida</taxon>
        <taxon>eudicotyledons</taxon>
        <taxon>Gunneridae</taxon>
        <taxon>Pentapetalae</taxon>
        <taxon>asterids</taxon>
        <taxon>lamiids</taxon>
        <taxon>Lamiales</taxon>
        <taxon>Orobanchaceae</taxon>
        <taxon>Buchnereae</taxon>
        <taxon>Striga</taxon>
    </lineage>
</organism>
<keyword evidence="5" id="KW-1185">Reference proteome</keyword>
<evidence type="ECO:0000313" key="4">
    <source>
        <dbReference type="EMBL" id="CAA0821294.1"/>
    </source>
</evidence>
<dbReference type="EMBL" id="CACSLK010020742">
    <property type="protein sequence ID" value="CAA0821294.1"/>
    <property type="molecule type" value="Genomic_DNA"/>
</dbReference>
<feature type="compositionally biased region" description="Low complexity" evidence="1">
    <location>
        <begin position="47"/>
        <end position="58"/>
    </location>
</feature>
<feature type="region of interest" description="Disordered" evidence="1">
    <location>
        <begin position="47"/>
        <end position="68"/>
    </location>
</feature>
<dbReference type="InterPro" id="IPR008480">
    <property type="entry name" value="DUF761_pln"/>
</dbReference>
<gene>
    <name evidence="4" type="ORF">SHERM_19296</name>
</gene>
<dbReference type="Pfam" id="PF14364">
    <property type="entry name" value="DUF4408"/>
    <property type="match status" value="1"/>
</dbReference>
<keyword evidence="2" id="KW-0812">Transmembrane</keyword>
<dbReference type="AlphaFoldDB" id="A0A9N7N4J1"/>
<feature type="domain" description="DUF4408" evidence="3">
    <location>
        <begin position="11"/>
        <end position="40"/>
    </location>
</feature>
<keyword evidence="2" id="KW-0472">Membrane</keyword>
<dbReference type="OrthoDB" id="1931904at2759"/>
<evidence type="ECO:0000256" key="1">
    <source>
        <dbReference type="SAM" id="MobiDB-lite"/>
    </source>
</evidence>
<dbReference type="Pfam" id="PF05553">
    <property type="entry name" value="DUF761"/>
    <property type="match status" value="1"/>
</dbReference>
<protein>
    <recommendedName>
        <fullName evidence="3">DUF4408 domain-containing protein</fullName>
    </recommendedName>
</protein>
<dbReference type="PANTHER" id="PTHR33098:SF53">
    <property type="entry name" value="OS05G0540900 PROTEIN"/>
    <property type="match status" value="1"/>
</dbReference>
<dbReference type="PANTHER" id="PTHR33098">
    <property type="entry name" value="COTTON FIBER (DUF761)"/>
    <property type="match status" value="1"/>
</dbReference>
<dbReference type="Proteomes" id="UP001153555">
    <property type="component" value="Unassembled WGS sequence"/>
</dbReference>
<proteinExistence type="predicted"/>
<accession>A0A9N7N4J1</accession>
<keyword evidence="2" id="KW-1133">Transmembrane helix</keyword>
<comment type="caution">
    <text evidence="4">The sequence shown here is derived from an EMBL/GenBank/DDBJ whole genome shotgun (WGS) entry which is preliminary data.</text>
</comment>
<dbReference type="InterPro" id="IPR025520">
    <property type="entry name" value="DUF4408"/>
</dbReference>
<name>A0A9N7N4J1_STRHE</name>
<evidence type="ECO:0000256" key="2">
    <source>
        <dbReference type="SAM" id="Phobius"/>
    </source>
</evidence>